<evidence type="ECO:0000256" key="7">
    <source>
        <dbReference type="ARBA" id="ARBA00023053"/>
    </source>
</evidence>
<keyword evidence="3 13" id="KW-0813">Transport</keyword>
<keyword evidence="11 13" id="KW-0739">Sodium transport</keyword>
<evidence type="ECO:0000256" key="3">
    <source>
        <dbReference type="ARBA" id="ARBA00022448"/>
    </source>
</evidence>
<evidence type="ECO:0000256" key="1">
    <source>
        <dbReference type="ARBA" id="ARBA00004141"/>
    </source>
</evidence>
<evidence type="ECO:0000256" key="12">
    <source>
        <dbReference type="ARBA" id="ARBA00023303"/>
    </source>
</evidence>
<reference evidence="16" key="1">
    <citation type="submission" date="2022-11" db="UniProtKB">
        <authorList>
            <consortium name="WormBaseParasite"/>
        </authorList>
    </citation>
    <scope>IDENTIFICATION</scope>
</reference>
<evidence type="ECO:0000313" key="16">
    <source>
        <dbReference type="WBParaSite" id="nRc.2.0.1.t17127-RA"/>
    </source>
</evidence>
<keyword evidence="9 14" id="KW-0472">Membrane</keyword>
<accession>A0A915ISW2</accession>
<comment type="subcellular location">
    <subcellularLocation>
        <location evidence="1">Membrane</location>
        <topology evidence="1">Multi-pass membrane protein</topology>
    </subcellularLocation>
</comment>
<evidence type="ECO:0000256" key="11">
    <source>
        <dbReference type="ARBA" id="ARBA00023201"/>
    </source>
</evidence>
<keyword evidence="12 13" id="KW-0407">Ion channel</keyword>
<comment type="similarity">
    <text evidence="2 13">Belongs to the amiloride-sensitive sodium channel (TC 1.A.6) family.</text>
</comment>
<protein>
    <submittedName>
        <fullName evidence="16">Uncharacterized protein</fullName>
    </submittedName>
</protein>
<dbReference type="GO" id="GO:0005272">
    <property type="term" value="F:sodium channel activity"/>
    <property type="evidence" value="ECO:0007669"/>
    <property type="project" value="UniProtKB-KW"/>
</dbReference>
<evidence type="ECO:0000256" key="14">
    <source>
        <dbReference type="SAM" id="Phobius"/>
    </source>
</evidence>
<name>A0A915ISW2_ROMCU</name>
<keyword evidence="10" id="KW-0325">Glycoprotein</keyword>
<dbReference type="InterPro" id="IPR001873">
    <property type="entry name" value="ENaC"/>
</dbReference>
<keyword evidence="15" id="KW-1185">Reference proteome</keyword>
<organism evidence="15 16">
    <name type="scientific">Romanomermis culicivorax</name>
    <name type="common">Nematode worm</name>
    <dbReference type="NCBI Taxonomy" id="13658"/>
    <lineage>
        <taxon>Eukaryota</taxon>
        <taxon>Metazoa</taxon>
        <taxon>Ecdysozoa</taxon>
        <taxon>Nematoda</taxon>
        <taxon>Enoplea</taxon>
        <taxon>Dorylaimia</taxon>
        <taxon>Mermithida</taxon>
        <taxon>Mermithoidea</taxon>
        <taxon>Mermithidae</taxon>
        <taxon>Romanomermis</taxon>
    </lineage>
</organism>
<evidence type="ECO:0000256" key="13">
    <source>
        <dbReference type="RuleBase" id="RU000679"/>
    </source>
</evidence>
<evidence type="ECO:0000256" key="4">
    <source>
        <dbReference type="ARBA" id="ARBA00022461"/>
    </source>
</evidence>
<proteinExistence type="inferred from homology"/>
<dbReference type="Pfam" id="PF00858">
    <property type="entry name" value="ASC"/>
    <property type="match status" value="1"/>
</dbReference>
<evidence type="ECO:0000256" key="9">
    <source>
        <dbReference type="ARBA" id="ARBA00023136"/>
    </source>
</evidence>
<keyword evidence="7" id="KW-0915">Sodium</keyword>
<evidence type="ECO:0000256" key="2">
    <source>
        <dbReference type="ARBA" id="ARBA00007193"/>
    </source>
</evidence>
<keyword evidence="6 14" id="KW-1133">Transmembrane helix</keyword>
<evidence type="ECO:0000313" key="15">
    <source>
        <dbReference type="Proteomes" id="UP000887565"/>
    </source>
</evidence>
<evidence type="ECO:0000256" key="5">
    <source>
        <dbReference type="ARBA" id="ARBA00022692"/>
    </source>
</evidence>
<feature type="transmembrane region" description="Helical" evidence="14">
    <location>
        <begin position="6"/>
        <end position="23"/>
    </location>
</feature>
<evidence type="ECO:0000256" key="8">
    <source>
        <dbReference type="ARBA" id="ARBA00023065"/>
    </source>
</evidence>
<dbReference type="Proteomes" id="UP000887565">
    <property type="component" value="Unplaced"/>
</dbReference>
<dbReference type="GO" id="GO:0016020">
    <property type="term" value="C:membrane"/>
    <property type="evidence" value="ECO:0007669"/>
    <property type="project" value="UniProtKB-SubCell"/>
</dbReference>
<dbReference type="AlphaFoldDB" id="A0A915ISW2"/>
<evidence type="ECO:0000256" key="6">
    <source>
        <dbReference type="ARBA" id="ARBA00022989"/>
    </source>
</evidence>
<evidence type="ECO:0000256" key="10">
    <source>
        <dbReference type="ARBA" id="ARBA00023180"/>
    </source>
</evidence>
<sequence>MRKEKIFWLIMTIGSICCGLLIIRSNWLIYLNKGVKNQIIIENERMINFPAITICNQMITKRIIRCHWPGYNQFARYYSLTSTIDGGEHWTPELDEEMNTSI</sequence>
<dbReference type="WBParaSite" id="nRc.2.0.1.t17127-RA">
    <property type="protein sequence ID" value="nRc.2.0.1.t17127-RA"/>
    <property type="gene ID" value="nRc.2.0.1.g17127"/>
</dbReference>
<keyword evidence="4 13" id="KW-0894">Sodium channel</keyword>
<keyword evidence="5 13" id="KW-0812">Transmembrane</keyword>
<keyword evidence="8 13" id="KW-0406">Ion transport</keyword>